<evidence type="ECO:0000313" key="2">
    <source>
        <dbReference type="EMBL" id="SVA03287.1"/>
    </source>
</evidence>
<dbReference type="InterPro" id="IPR050378">
    <property type="entry name" value="Metallo-dep_Hydrolases_sf"/>
</dbReference>
<dbReference type="PANTHER" id="PTHR11647">
    <property type="entry name" value="HYDRANTOINASE/DIHYDROPYRIMIDINASE FAMILY MEMBER"/>
    <property type="match status" value="1"/>
</dbReference>
<dbReference type="PANTHER" id="PTHR11647:SF1">
    <property type="entry name" value="COLLAPSIN RESPONSE MEDIATOR PROTEIN"/>
    <property type="match status" value="1"/>
</dbReference>
<dbReference type="InterPro" id="IPR011059">
    <property type="entry name" value="Metal-dep_hydrolase_composite"/>
</dbReference>
<dbReference type="Pfam" id="PF07969">
    <property type="entry name" value="Amidohydro_3"/>
    <property type="match status" value="1"/>
</dbReference>
<gene>
    <name evidence="2" type="ORF">METZ01_LOCUS56141</name>
</gene>
<dbReference type="GO" id="GO:0005829">
    <property type="term" value="C:cytosol"/>
    <property type="evidence" value="ECO:0007669"/>
    <property type="project" value="TreeGrafter"/>
</dbReference>
<dbReference type="Gene3D" id="3.20.20.140">
    <property type="entry name" value="Metal-dependent hydrolases"/>
    <property type="match status" value="1"/>
</dbReference>
<reference evidence="2" key="1">
    <citation type="submission" date="2018-05" db="EMBL/GenBank/DDBJ databases">
        <authorList>
            <person name="Lanie J.A."/>
            <person name="Ng W.-L."/>
            <person name="Kazmierczak K.M."/>
            <person name="Andrzejewski T.M."/>
            <person name="Davidsen T.M."/>
            <person name="Wayne K.J."/>
            <person name="Tettelin H."/>
            <person name="Glass J.I."/>
            <person name="Rusch D."/>
            <person name="Podicherti R."/>
            <person name="Tsui H.-C.T."/>
            <person name="Winkler M.E."/>
        </authorList>
    </citation>
    <scope>NUCLEOTIDE SEQUENCE</scope>
</reference>
<feature type="domain" description="Amidohydrolase 3" evidence="1">
    <location>
        <begin position="410"/>
        <end position="485"/>
    </location>
</feature>
<name>A0A381SLR9_9ZZZZ</name>
<dbReference type="EMBL" id="UINC01003091">
    <property type="protein sequence ID" value="SVA03287.1"/>
    <property type="molecule type" value="Genomic_DNA"/>
</dbReference>
<dbReference type="CDD" id="cd01297">
    <property type="entry name" value="D-aminoacylase"/>
    <property type="match status" value="1"/>
</dbReference>
<accession>A0A381SLR9</accession>
<dbReference type="GO" id="GO:0016811">
    <property type="term" value="F:hydrolase activity, acting on carbon-nitrogen (but not peptide) bonds, in linear amides"/>
    <property type="evidence" value="ECO:0007669"/>
    <property type="project" value="InterPro"/>
</dbReference>
<dbReference type="Gene3D" id="2.30.40.10">
    <property type="entry name" value="Urease, subunit C, domain 1"/>
    <property type="match status" value="1"/>
</dbReference>
<dbReference type="InterPro" id="IPR032466">
    <property type="entry name" value="Metal_Hydrolase"/>
</dbReference>
<dbReference type="AlphaFoldDB" id="A0A381SLR9"/>
<evidence type="ECO:0000259" key="1">
    <source>
        <dbReference type="Pfam" id="PF07969"/>
    </source>
</evidence>
<organism evidence="2">
    <name type="scientific">marine metagenome</name>
    <dbReference type="NCBI Taxonomy" id="408172"/>
    <lineage>
        <taxon>unclassified sequences</taxon>
        <taxon>metagenomes</taxon>
        <taxon>ecological metagenomes</taxon>
    </lineage>
</organism>
<dbReference type="InterPro" id="IPR013108">
    <property type="entry name" value="Amidohydro_3"/>
</dbReference>
<protein>
    <recommendedName>
        <fullName evidence="1">Amidohydrolase 3 domain-containing protein</fullName>
    </recommendedName>
</protein>
<dbReference type="SUPFAM" id="SSF51556">
    <property type="entry name" value="Metallo-dependent hydrolases"/>
    <property type="match status" value="1"/>
</dbReference>
<dbReference type="Gene3D" id="3.30.1490.130">
    <property type="entry name" value="D-aminoacylase. Domain 3"/>
    <property type="match status" value="1"/>
</dbReference>
<dbReference type="InterPro" id="IPR023100">
    <property type="entry name" value="D-aminoacylase_insert_dom_sf"/>
</dbReference>
<dbReference type="SUPFAM" id="SSF51338">
    <property type="entry name" value="Composite domain of metallo-dependent hydrolases"/>
    <property type="match status" value="1"/>
</dbReference>
<sequence length="509" mass="56156">MKLSISYYTVALNILLCIHSFSCSIKYDYDIILRDGLVIDGTGAPGYNADVGILDGKIKTIGIVNGKAKSELSVKGKIVAPGFIDTHSHHDEGMFNNTDMAGALTQGITTVFIGQDGSSKHPISDLTDQIEKTPVAINIGSYSGHNTLREIVMGSDFRREATSKEIQKMDDLLVSDLEQGAWGLSSGLEYDPGIYSNTDEVISLAKTASKHGARYISHIRSEDRYFWDAVEEIIRIGKEADIPVQISHIKLAMRSLLGKTKRLLARLDQARNIGIDISADIYPYMYWQSTMQVLFPERDFSNKAAADFALSEITTPDGVIISEYTPNPKYESTRLNEIAKIRGQDPSNTLMDMIAATLEKDHSESIIARSMREEDIIDLLNWKHTNLCTDGGSTGGHPRGYGSYPKVLGQYVRENKYLTIEQAVNKMTGVPANNMGLNERGVLTLNLAADLVVFDPETVQDMATFKSPTLASEGIIHVLVNGKFVLKNKMVTSNRPGIFLHRVKNSKQG</sequence>
<proteinExistence type="predicted"/>
<dbReference type="GO" id="GO:0016812">
    <property type="term" value="F:hydrolase activity, acting on carbon-nitrogen (but not peptide) bonds, in cyclic amides"/>
    <property type="evidence" value="ECO:0007669"/>
    <property type="project" value="TreeGrafter"/>
</dbReference>